<gene>
    <name evidence="1" type="ORF">ACJEBI_18090</name>
</gene>
<dbReference type="EMBL" id="JBJHQH010000014">
    <property type="protein sequence ID" value="MFK9093381.1"/>
    <property type="molecule type" value="Genomic_DNA"/>
</dbReference>
<accession>A0ABW8RMM9</accession>
<dbReference type="Proteomes" id="UP001623041">
    <property type="component" value="Unassembled WGS sequence"/>
</dbReference>
<sequence>MFRFSIEGEEWILRFSPQVFIEKEEKQAVLMSLLQIGDDLTNFSHGNSFIMFAKKIGAIVFDVERIPSLILTVSNIVPKENWYIQESPNKDLK</sequence>
<name>A0ABW8RMM9_9BACI</name>
<evidence type="ECO:0000313" key="1">
    <source>
        <dbReference type="EMBL" id="MFK9093381.1"/>
    </source>
</evidence>
<dbReference type="RefSeq" id="WP_406581908.1">
    <property type="nucleotide sequence ID" value="NZ_JBJHQH010000014.1"/>
</dbReference>
<comment type="caution">
    <text evidence="1">The sequence shown here is derived from an EMBL/GenBank/DDBJ whole genome shotgun (WGS) entry which is preliminary data.</text>
</comment>
<reference evidence="1 2" key="1">
    <citation type="submission" date="2024-11" db="EMBL/GenBank/DDBJ databases">
        <authorList>
            <person name="Lucas J.A."/>
        </authorList>
    </citation>
    <scope>NUCLEOTIDE SEQUENCE [LARGE SCALE GENOMIC DNA]</scope>
    <source>
        <strain evidence="1 2">Z 5.4</strain>
    </source>
</reference>
<proteinExistence type="predicted"/>
<protein>
    <submittedName>
        <fullName evidence="1">Uncharacterized protein</fullName>
    </submittedName>
</protein>
<organism evidence="1 2">
    <name type="scientific">Bacillus salipaludis</name>
    <dbReference type="NCBI Taxonomy" id="2547811"/>
    <lineage>
        <taxon>Bacteria</taxon>
        <taxon>Bacillati</taxon>
        <taxon>Bacillota</taxon>
        <taxon>Bacilli</taxon>
        <taxon>Bacillales</taxon>
        <taxon>Bacillaceae</taxon>
        <taxon>Bacillus</taxon>
    </lineage>
</organism>
<keyword evidence="2" id="KW-1185">Reference proteome</keyword>
<evidence type="ECO:0000313" key="2">
    <source>
        <dbReference type="Proteomes" id="UP001623041"/>
    </source>
</evidence>